<evidence type="ECO:0000256" key="1">
    <source>
        <dbReference type="ARBA" id="ARBA00004651"/>
    </source>
</evidence>
<dbReference type="Pfam" id="PF02028">
    <property type="entry name" value="BCCT"/>
    <property type="match status" value="1"/>
</dbReference>
<feature type="transmembrane region" description="Helical" evidence="8">
    <location>
        <begin position="155"/>
        <end position="173"/>
    </location>
</feature>
<comment type="similarity">
    <text evidence="2">Belongs to the BCCT transporter (TC 2.A.15) family.</text>
</comment>
<dbReference type="PANTHER" id="PTHR30047">
    <property type="entry name" value="HIGH-AFFINITY CHOLINE TRANSPORT PROTEIN-RELATED"/>
    <property type="match status" value="1"/>
</dbReference>
<feature type="transmembrane region" description="Helical" evidence="8">
    <location>
        <begin position="356"/>
        <end position="375"/>
    </location>
</feature>
<dbReference type="RefSeq" id="WP_407347215.1">
    <property type="nucleotide sequence ID" value="NZ_CP136864.1"/>
</dbReference>
<gene>
    <name evidence="9" type="ORF">R0135_12580</name>
</gene>
<dbReference type="PANTHER" id="PTHR30047:SF7">
    <property type="entry name" value="HIGH-AFFINITY CHOLINE TRANSPORT PROTEIN"/>
    <property type="match status" value="1"/>
</dbReference>
<dbReference type="Proteomes" id="UP001626537">
    <property type="component" value="Chromosome"/>
</dbReference>
<sequence length="665" mass="71822">MSGSANDKAPVSGNFMGFSVDRGVFLPATGILLLMVLGAAIAPDASNEFLQDVQAAIVTYASWYYVLVVAIVLLSVLIFSFSRFGDIKLGPDHSEPDYSALSWFAMLFAAGMGIGLMFFGVAEPVMHFLKPPHGDGSTVEAAGHAMTLTYFHWGLHAWAIYAIVALLLGYFSYRHGLPLTMRSAFYPLIGERIYGPAGAAIDVFAIVCTACGIATSLGLGVLQINAGLEYLFGIPVSVGIQVLLIIGTMALASISVAMGLNAGIKRLSELNIALSVLLLIGVLIAGPTILILGASLEFLGIYVSELVSKTFTLYAYDPTDWLGGWTIFYWGWWLSWSPFVGLFIARISRGRTIREFTFGAMLVPCGFTLLWMGVFGNSAIDLILNQGAQELGQAVSANQAVALFRFFEYLPFSTFLSGVSLLMIVVFFVTSADSGALVLNMLSANGRDDTPVLQRVFWAAVIAAIAAVLLIAGGLSSLQTAAIASALPFSVALLGAIWGFARALSLDASQRSAQSVSPASGADGDWRSRLSNLLDFPADQSVRQFLQDQAAPALREFAQELKSHEVAARVTEQNNDQPSVRMEVLNGGEIDFVYEVRSRVHAMPDERLAGEAISSMAEGDRYYRAEVHLSQGGQDYCIMGWTREQISHDVLSQYENHLHFLTTLR</sequence>
<proteinExistence type="inferred from homology"/>
<feature type="transmembrane region" description="Helical" evidence="8">
    <location>
        <begin position="24"/>
        <end position="42"/>
    </location>
</feature>
<dbReference type="NCBIfam" id="TIGR00842">
    <property type="entry name" value="bcct"/>
    <property type="match status" value="1"/>
</dbReference>
<reference evidence="9 10" key="1">
    <citation type="submission" date="2023-10" db="EMBL/GenBank/DDBJ databases">
        <title>Two novel species belonging to the OM43/NOR5 clade.</title>
        <authorList>
            <person name="Park M."/>
        </authorList>
    </citation>
    <scope>NUCLEOTIDE SEQUENCE [LARGE SCALE GENOMIC DNA]</scope>
    <source>
        <strain evidence="9 10">IMCC43200</strain>
    </source>
</reference>
<organism evidence="9 10">
    <name type="scientific">Congregibacter variabilis</name>
    <dbReference type="NCBI Taxonomy" id="3081200"/>
    <lineage>
        <taxon>Bacteria</taxon>
        <taxon>Pseudomonadati</taxon>
        <taxon>Pseudomonadota</taxon>
        <taxon>Gammaproteobacteria</taxon>
        <taxon>Cellvibrionales</taxon>
        <taxon>Halieaceae</taxon>
        <taxon>Congregibacter</taxon>
    </lineage>
</organism>
<evidence type="ECO:0000256" key="8">
    <source>
        <dbReference type="SAM" id="Phobius"/>
    </source>
</evidence>
<dbReference type="InterPro" id="IPR000060">
    <property type="entry name" value="BCCT_transptr"/>
</dbReference>
<feature type="transmembrane region" description="Helical" evidence="8">
    <location>
        <begin position="322"/>
        <end position="344"/>
    </location>
</feature>
<evidence type="ECO:0000256" key="7">
    <source>
        <dbReference type="ARBA" id="ARBA00023136"/>
    </source>
</evidence>
<evidence type="ECO:0000313" key="9">
    <source>
        <dbReference type="EMBL" id="WOJ92616.1"/>
    </source>
</evidence>
<feature type="transmembrane region" description="Helical" evidence="8">
    <location>
        <begin position="62"/>
        <end position="81"/>
    </location>
</feature>
<feature type="transmembrane region" description="Helical" evidence="8">
    <location>
        <begin position="456"/>
        <end position="475"/>
    </location>
</feature>
<accession>A0ABZ0I0Q8</accession>
<name>A0ABZ0I0Q8_9GAMM</name>
<keyword evidence="3" id="KW-0813">Transport</keyword>
<protein>
    <submittedName>
        <fullName evidence="9">BCCT family transporter</fullName>
    </submittedName>
</protein>
<feature type="transmembrane region" description="Helical" evidence="8">
    <location>
        <begin position="272"/>
        <end position="302"/>
    </location>
</feature>
<keyword evidence="10" id="KW-1185">Reference proteome</keyword>
<keyword evidence="7 8" id="KW-0472">Membrane</keyword>
<keyword evidence="5 8" id="KW-0812">Transmembrane</keyword>
<dbReference type="InterPro" id="IPR018093">
    <property type="entry name" value="BCCT_CS"/>
</dbReference>
<dbReference type="EMBL" id="CP136864">
    <property type="protein sequence ID" value="WOJ92616.1"/>
    <property type="molecule type" value="Genomic_DNA"/>
</dbReference>
<evidence type="ECO:0000313" key="10">
    <source>
        <dbReference type="Proteomes" id="UP001626537"/>
    </source>
</evidence>
<comment type="subcellular location">
    <subcellularLocation>
        <location evidence="1">Cell membrane</location>
        <topology evidence="1">Multi-pass membrane protein</topology>
    </subcellularLocation>
</comment>
<feature type="transmembrane region" description="Helical" evidence="8">
    <location>
        <begin position="238"/>
        <end position="260"/>
    </location>
</feature>
<feature type="transmembrane region" description="Helical" evidence="8">
    <location>
        <begin position="193"/>
        <end position="218"/>
    </location>
</feature>
<dbReference type="PROSITE" id="PS01303">
    <property type="entry name" value="BCCT"/>
    <property type="match status" value="1"/>
</dbReference>
<feature type="transmembrane region" description="Helical" evidence="8">
    <location>
        <begin position="101"/>
        <end position="122"/>
    </location>
</feature>
<feature type="transmembrane region" description="Helical" evidence="8">
    <location>
        <begin position="415"/>
        <end position="444"/>
    </location>
</feature>
<evidence type="ECO:0000256" key="3">
    <source>
        <dbReference type="ARBA" id="ARBA00022448"/>
    </source>
</evidence>
<evidence type="ECO:0000256" key="2">
    <source>
        <dbReference type="ARBA" id="ARBA00005658"/>
    </source>
</evidence>
<evidence type="ECO:0000256" key="5">
    <source>
        <dbReference type="ARBA" id="ARBA00022692"/>
    </source>
</evidence>
<feature type="transmembrane region" description="Helical" evidence="8">
    <location>
        <begin position="481"/>
        <end position="501"/>
    </location>
</feature>
<keyword evidence="6 8" id="KW-1133">Transmembrane helix</keyword>
<evidence type="ECO:0000256" key="4">
    <source>
        <dbReference type="ARBA" id="ARBA00022475"/>
    </source>
</evidence>
<keyword evidence="4" id="KW-1003">Cell membrane</keyword>
<evidence type="ECO:0000256" key="6">
    <source>
        <dbReference type="ARBA" id="ARBA00022989"/>
    </source>
</evidence>